<feature type="transmembrane region" description="Helical" evidence="7">
    <location>
        <begin position="293"/>
        <end position="313"/>
    </location>
</feature>
<evidence type="ECO:0000256" key="8">
    <source>
        <dbReference type="SAM" id="MobiDB-lite"/>
    </source>
</evidence>
<dbReference type="PROSITE" id="PS50928">
    <property type="entry name" value="ABC_TM1"/>
    <property type="match status" value="1"/>
</dbReference>
<evidence type="ECO:0000259" key="9">
    <source>
        <dbReference type="PROSITE" id="PS50928"/>
    </source>
</evidence>
<proteinExistence type="inferred from homology"/>
<dbReference type="CDD" id="cd06261">
    <property type="entry name" value="TM_PBP2"/>
    <property type="match status" value="1"/>
</dbReference>
<feature type="region of interest" description="Disordered" evidence="8">
    <location>
        <begin position="1"/>
        <end position="34"/>
    </location>
</feature>
<keyword evidence="2 7" id="KW-0813">Transport</keyword>
<feature type="transmembrane region" description="Helical" evidence="7">
    <location>
        <begin position="188"/>
        <end position="213"/>
    </location>
</feature>
<dbReference type="EMBL" id="WBJZ01000012">
    <property type="protein sequence ID" value="KAB1656295.1"/>
    <property type="molecule type" value="Genomic_DNA"/>
</dbReference>
<evidence type="ECO:0000313" key="11">
    <source>
        <dbReference type="Proteomes" id="UP000467240"/>
    </source>
</evidence>
<feature type="domain" description="ABC transmembrane type-1" evidence="9">
    <location>
        <begin position="103"/>
        <end position="314"/>
    </location>
</feature>
<accession>A0A7J5BRC9</accession>
<dbReference type="SUPFAM" id="SSF161098">
    <property type="entry name" value="MetI-like"/>
    <property type="match status" value="1"/>
</dbReference>
<keyword evidence="4 7" id="KW-0812">Transmembrane</keyword>
<evidence type="ECO:0000256" key="6">
    <source>
        <dbReference type="ARBA" id="ARBA00023136"/>
    </source>
</evidence>
<keyword evidence="5 7" id="KW-1133">Transmembrane helix</keyword>
<dbReference type="AlphaFoldDB" id="A0A7J5BRC9"/>
<dbReference type="GO" id="GO:0005886">
    <property type="term" value="C:plasma membrane"/>
    <property type="evidence" value="ECO:0007669"/>
    <property type="project" value="UniProtKB-SubCell"/>
</dbReference>
<dbReference type="PANTHER" id="PTHR30193:SF37">
    <property type="entry name" value="INNER MEMBRANE ABC TRANSPORTER PERMEASE PROTEIN YCJO"/>
    <property type="match status" value="1"/>
</dbReference>
<gene>
    <name evidence="10" type="ORF">F8O01_10500</name>
</gene>
<feature type="transmembrane region" description="Helical" evidence="7">
    <location>
        <begin position="43"/>
        <end position="64"/>
    </location>
</feature>
<evidence type="ECO:0000256" key="7">
    <source>
        <dbReference type="RuleBase" id="RU363032"/>
    </source>
</evidence>
<evidence type="ECO:0000256" key="2">
    <source>
        <dbReference type="ARBA" id="ARBA00022448"/>
    </source>
</evidence>
<dbReference type="RefSeq" id="WP_158040821.1">
    <property type="nucleotide sequence ID" value="NZ_JACCFV010000001.1"/>
</dbReference>
<reference evidence="10 11" key="1">
    <citation type="submission" date="2019-09" db="EMBL/GenBank/DDBJ databases">
        <title>Phylogeny of genus Pseudoclavibacter and closely related genus.</title>
        <authorList>
            <person name="Li Y."/>
        </authorList>
    </citation>
    <scope>NUCLEOTIDE SEQUENCE [LARGE SCALE GENOMIC DNA]</scope>
    <source>
        <strain evidence="10 11">DSM 23821</strain>
    </source>
</reference>
<comment type="caution">
    <text evidence="10">The sequence shown here is derived from an EMBL/GenBank/DDBJ whole genome shotgun (WGS) entry which is preliminary data.</text>
</comment>
<keyword evidence="11" id="KW-1185">Reference proteome</keyword>
<dbReference type="GO" id="GO:0055085">
    <property type="term" value="P:transmembrane transport"/>
    <property type="evidence" value="ECO:0007669"/>
    <property type="project" value="InterPro"/>
</dbReference>
<evidence type="ECO:0000256" key="3">
    <source>
        <dbReference type="ARBA" id="ARBA00022475"/>
    </source>
</evidence>
<dbReference type="InterPro" id="IPR000515">
    <property type="entry name" value="MetI-like"/>
</dbReference>
<dbReference type="PANTHER" id="PTHR30193">
    <property type="entry name" value="ABC TRANSPORTER PERMEASE PROTEIN"/>
    <property type="match status" value="1"/>
</dbReference>
<comment type="similarity">
    <text evidence="7">Belongs to the binding-protein-dependent transport system permease family.</text>
</comment>
<dbReference type="Gene3D" id="1.10.3720.10">
    <property type="entry name" value="MetI-like"/>
    <property type="match status" value="1"/>
</dbReference>
<feature type="compositionally biased region" description="Basic and acidic residues" evidence="8">
    <location>
        <begin position="7"/>
        <end position="26"/>
    </location>
</feature>
<evidence type="ECO:0000256" key="1">
    <source>
        <dbReference type="ARBA" id="ARBA00004651"/>
    </source>
</evidence>
<dbReference type="InterPro" id="IPR051393">
    <property type="entry name" value="ABC_transporter_permease"/>
</dbReference>
<feature type="transmembrane region" description="Helical" evidence="7">
    <location>
        <begin position="234"/>
        <end position="256"/>
    </location>
</feature>
<dbReference type="Pfam" id="PF00528">
    <property type="entry name" value="BPD_transp_1"/>
    <property type="match status" value="1"/>
</dbReference>
<name>A0A7J5BRC9_9MICO</name>
<feature type="transmembrane region" description="Helical" evidence="7">
    <location>
        <begin position="102"/>
        <end position="128"/>
    </location>
</feature>
<keyword evidence="3" id="KW-1003">Cell membrane</keyword>
<dbReference type="OrthoDB" id="145927at2"/>
<evidence type="ECO:0000256" key="4">
    <source>
        <dbReference type="ARBA" id="ARBA00022692"/>
    </source>
</evidence>
<keyword evidence="6 7" id="KW-0472">Membrane</keyword>
<evidence type="ECO:0000313" key="10">
    <source>
        <dbReference type="EMBL" id="KAB1656295.1"/>
    </source>
</evidence>
<sequence>MATPKTLQKDVEEPRAAVPAKPDDRATASLDATRRRRQRRERLVFWGLIGPNAALIIAFIYVPLFSNVYYSTLDWSLGSSAARFVGFDNYTRLFTSSGGLEMWRVTLIFTVATVAGSMIIGLLLALALNRRLPGRTLFRTGVFAPYVLSGVGIGMVWNFIFDPQIGVLAYVIRGFGGTSPQWYLDKDLALVMVIIVYVWKNLGYCAVVYLAGLQSIPRDLIEAATIDRAGPVRRFFSVVLPLLSPTVFFLFITTILSSMQAFDLLNTMTPTGNGTNTIVFEIYLQTFGPYQRAGYGAAISVVLFVVLFAITALQMRFVERKVHYA</sequence>
<dbReference type="InterPro" id="IPR035906">
    <property type="entry name" value="MetI-like_sf"/>
</dbReference>
<protein>
    <submittedName>
        <fullName evidence="10">Sugar ABC transporter permease</fullName>
    </submittedName>
</protein>
<comment type="subcellular location">
    <subcellularLocation>
        <location evidence="1 7">Cell membrane</location>
        <topology evidence="1 7">Multi-pass membrane protein</topology>
    </subcellularLocation>
</comment>
<organism evidence="10 11">
    <name type="scientific">Pseudoclavibacter chungangensis</name>
    <dbReference type="NCBI Taxonomy" id="587635"/>
    <lineage>
        <taxon>Bacteria</taxon>
        <taxon>Bacillati</taxon>
        <taxon>Actinomycetota</taxon>
        <taxon>Actinomycetes</taxon>
        <taxon>Micrococcales</taxon>
        <taxon>Microbacteriaceae</taxon>
        <taxon>Pseudoclavibacter</taxon>
    </lineage>
</organism>
<feature type="transmembrane region" description="Helical" evidence="7">
    <location>
        <begin position="140"/>
        <end position="160"/>
    </location>
</feature>
<evidence type="ECO:0000256" key="5">
    <source>
        <dbReference type="ARBA" id="ARBA00022989"/>
    </source>
</evidence>
<dbReference type="Proteomes" id="UP000467240">
    <property type="component" value="Unassembled WGS sequence"/>
</dbReference>